<reference evidence="2" key="1">
    <citation type="journal article" date="2018" name="Genome Res.">
        <title>The genomic architecture and molecular evolution of ant odorant receptors.</title>
        <authorList>
            <person name="McKenzie S.K."/>
            <person name="Kronauer D.J.C."/>
        </authorList>
    </citation>
    <scope>NUCLEOTIDE SEQUENCE [LARGE SCALE GENOMIC DNA]</scope>
    <source>
        <strain evidence="2">Clonal line C1</strain>
    </source>
</reference>
<reference evidence="2" key="2">
    <citation type="submission" date="2018-07" db="EMBL/GenBank/DDBJ databases">
        <authorList>
            <person name="Mckenzie S.K."/>
            <person name="Kronauer D.J.C."/>
        </authorList>
    </citation>
    <scope>NUCLEOTIDE SEQUENCE</scope>
    <source>
        <strain evidence="2">Clonal line C1</strain>
    </source>
</reference>
<dbReference type="Proteomes" id="UP000279307">
    <property type="component" value="Chromosome 3"/>
</dbReference>
<organism evidence="2">
    <name type="scientific">Ooceraea biroi</name>
    <name type="common">Clonal raider ant</name>
    <name type="synonym">Cerapachys biroi</name>
    <dbReference type="NCBI Taxonomy" id="2015173"/>
    <lineage>
        <taxon>Eukaryota</taxon>
        <taxon>Metazoa</taxon>
        <taxon>Ecdysozoa</taxon>
        <taxon>Arthropoda</taxon>
        <taxon>Hexapoda</taxon>
        <taxon>Insecta</taxon>
        <taxon>Pterygota</taxon>
        <taxon>Neoptera</taxon>
        <taxon>Endopterygota</taxon>
        <taxon>Hymenoptera</taxon>
        <taxon>Apocrita</taxon>
        <taxon>Aculeata</taxon>
        <taxon>Formicoidea</taxon>
        <taxon>Formicidae</taxon>
        <taxon>Dorylinae</taxon>
        <taxon>Ooceraea</taxon>
    </lineage>
</organism>
<feature type="region of interest" description="Disordered" evidence="1">
    <location>
        <begin position="77"/>
        <end position="99"/>
    </location>
</feature>
<gene>
    <name evidence="2" type="ORF">DMN91_002809</name>
</gene>
<dbReference type="EMBL" id="QOIP01000003">
    <property type="protein sequence ID" value="RLU24719.1"/>
    <property type="molecule type" value="Genomic_DNA"/>
</dbReference>
<proteinExistence type="predicted"/>
<name>A0A3L8DXP9_OOCBI</name>
<comment type="caution">
    <text evidence="2">The sequence shown here is derived from an EMBL/GenBank/DDBJ whole genome shotgun (WGS) entry which is preliminary data.</text>
</comment>
<evidence type="ECO:0000313" key="2">
    <source>
        <dbReference type="EMBL" id="RLU24719.1"/>
    </source>
</evidence>
<sequence>MQVVGVCDRLYVRSELCLIETMSNWDLANINRGQSSSPTESLAEFVTFGQEAPYREPATTNETAEFSNSNERYSPLFVNIPSPSSSTTANPPSTPSYSPLSLPDLSPRWYSPIPSPEFVHTLNSAVPSPNPELSTSSYLPPPISVPENPDFSGLPIPTISMLREFSQGAFHLLLEYFLDFFPTYSLPLPLNTITCGPGPINIPALRIAVRNAGSNIFVPFITHHRIHPVLIPASYIREFIYNFNFEI</sequence>
<dbReference type="AlphaFoldDB" id="A0A3L8DXP9"/>
<evidence type="ECO:0000256" key="1">
    <source>
        <dbReference type="SAM" id="MobiDB-lite"/>
    </source>
</evidence>
<protein>
    <submittedName>
        <fullName evidence="2">Uncharacterized protein</fullName>
    </submittedName>
</protein>
<accession>A0A3L8DXP9</accession>
<feature type="compositionally biased region" description="Low complexity" evidence="1">
    <location>
        <begin position="81"/>
        <end position="99"/>
    </location>
</feature>